<sequence>MYGDSYHQQALEETKRKRTAILATIGAISSLILIGLIYACFYIKNKQKMRNIFAMFFATANAENRPDVNVKFGMIHKYVTGDSGVIESPDYPGYKNNQRFFWTIDIRPNEFLRLTFLDFDLESDPDCVFDFLKINDEKFCNEQTSDTFFETTTTGTSTSTTATTTVIAPEPEERFVSSFVGHVEYAFKDARIQFKSDSMFNYKGFILKWEKLSYCDFKLADFGTNLDDGEAQFFKERKQIVC</sequence>
<evidence type="ECO:0000256" key="2">
    <source>
        <dbReference type="ARBA" id="ARBA00023157"/>
    </source>
</evidence>
<protein>
    <recommendedName>
        <fullName evidence="5">CUB domain-containing protein</fullName>
    </recommendedName>
</protein>
<keyword evidence="7" id="KW-1185">Reference proteome</keyword>
<keyword evidence="1" id="KW-0677">Repeat</keyword>
<dbReference type="CDD" id="cd00041">
    <property type="entry name" value="CUB"/>
    <property type="match status" value="1"/>
</dbReference>
<accession>E4X607</accession>
<dbReference type="PANTHER" id="PTHR24251">
    <property type="entry name" value="OVOCHYMASE-RELATED"/>
    <property type="match status" value="1"/>
</dbReference>
<dbReference type="OrthoDB" id="10037534at2759"/>
<dbReference type="InParanoid" id="E4X607"/>
<evidence type="ECO:0000259" key="5">
    <source>
        <dbReference type="PROSITE" id="PS01180"/>
    </source>
</evidence>
<keyword evidence="2" id="KW-1015">Disulfide bond</keyword>
<comment type="caution">
    <text evidence="3">Lacks conserved residue(s) required for the propagation of feature annotation.</text>
</comment>
<evidence type="ECO:0000313" key="6">
    <source>
        <dbReference type="EMBL" id="CBY07664.1"/>
    </source>
</evidence>
<feature type="transmembrane region" description="Helical" evidence="4">
    <location>
        <begin position="20"/>
        <end position="43"/>
    </location>
</feature>
<keyword evidence="4" id="KW-0812">Transmembrane</keyword>
<dbReference type="Gene3D" id="2.60.120.290">
    <property type="entry name" value="Spermadhesin, CUB domain"/>
    <property type="match status" value="1"/>
</dbReference>
<proteinExistence type="predicted"/>
<evidence type="ECO:0000313" key="7">
    <source>
        <dbReference type="Proteomes" id="UP000001307"/>
    </source>
</evidence>
<evidence type="ECO:0000256" key="4">
    <source>
        <dbReference type="SAM" id="Phobius"/>
    </source>
</evidence>
<dbReference type="SUPFAM" id="SSF49854">
    <property type="entry name" value="Spermadhesin, CUB domain"/>
    <property type="match status" value="1"/>
</dbReference>
<gene>
    <name evidence="6" type="ORF">GSOID_T00002654001</name>
</gene>
<evidence type="ECO:0000256" key="3">
    <source>
        <dbReference type="PROSITE-ProRule" id="PRU00059"/>
    </source>
</evidence>
<dbReference type="AlphaFoldDB" id="E4X607"/>
<keyword evidence="4" id="KW-0472">Membrane</keyword>
<dbReference type="Proteomes" id="UP000001307">
    <property type="component" value="Unassembled WGS sequence"/>
</dbReference>
<dbReference type="PANTHER" id="PTHR24251:SF30">
    <property type="entry name" value="MEMBRANE FRIZZLED-RELATED PROTEIN"/>
    <property type="match status" value="1"/>
</dbReference>
<dbReference type="InterPro" id="IPR000859">
    <property type="entry name" value="CUB_dom"/>
</dbReference>
<dbReference type="Pfam" id="PF00431">
    <property type="entry name" value="CUB"/>
    <property type="match status" value="1"/>
</dbReference>
<keyword evidence="4" id="KW-1133">Transmembrane helix</keyword>
<dbReference type="SMART" id="SM00042">
    <property type="entry name" value="CUB"/>
    <property type="match status" value="1"/>
</dbReference>
<name>E4X607_OIKDI</name>
<evidence type="ECO:0000256" key="1">
    <source>
        <dbReference type="ARBA" id="ARBA00022737"/>
    </source>
</evidence>
<organism evidence="6">
    <name type="scientific">Oikopleura dioica</name>
    <name type="common">Tunicate</name>
    <dbReference type="NCBI Taxonomy" id="34765"/>
    <lineage>
        <taxon>Eukaryota</taxon>
        <taxon>Metazoa</taxon>
        <taxon>Chordata</taxon>
        <taxon>Tunicata</taxon>
        <taxon>Appendicularia</taxon>
        <taxon>Copelata</taxon>
        <taxon>Oikopleuridae</taxon>
        <taxon>Oikopleura</taxon>
    </lineage>
</organism>
<feature type="domain" description="CUB" evidence="5">
    <location>
        <begin position="71"/>
        <end position="212"/>
    </location>
</feature>
<dbReference type="InterPro" id="IPR035914">
    <property type="entry name" value="Sperma_CUB_dom_sf"/>
</dbReference>
<dbReference type="PROSITE" id="PS01180">
    <property type="entry name" value="CUB"/>
    <property type="match status" value="1"/>
</dbReference>
<reference evidence="6" key="1">
    <citation type="journal article" date="2010" name="Science">
        <title>Plasticity of animal genome architecture unmasked by rapid evolution of a pelagic tunicate.</title>
        <authorList>
            <person name="Denoeud F."/>
            <person name="Henriet S."/>
            <person name="Mungpakdee S."/>
            <person name="Aury J.M."/>
            <person name="Da Silva C."/>
            <person name="Brinkmann H."/>
            <person name="Mikhaleva J."/>
            <person name="Olsen L.C."/>
            <person name="Jubin C."/>
            <person name="Canestro C."/>
            <person name="Bouquet J.M."/>
            <person name="Danks G."/>
            <person name="Poulain J."/>
            <person name="Campsteijn C."/>
            <person name="Adamski M."/>
            <person name="Cross I."/>
            <person name="Yadetie F."/>
            <person name="Muffato M."/>
            <person name="Louis A."/>
            <person name="Butcher S."/>
            <person name="Tsagkogeorga G."/>
            <person name="Konrad A."/>
            <person name="Singh S."/>
            <person name="Jensen M.F."/>
            <person name="Cong E.H."/>
            <person name="Eikeseth-Otteraa H."/>
            <person name="Noel B."/>
            <person name="Anthouard V."/>
            <person name="Porcel B.M."/>
            <person name="Kachouri-Lafond R."/>
            <person name="Nishino A."/>
            <person name="Ugolini M."/>
            <person name="Chourrout P."/>
            <person name="Nishida H."/>
            <person name="Aasland R."/>
            <person name="Huzurbazar S."/>
            <person name="Westhof E."/>
            <person name="Delsuc F."/>
            <person name="Lehrach H."/>
            <person name="Reinhardt R."/>
            <person name="Weissenbach J."/>
            <person name="Roy S.W."/>
            <person name="Artiguenave F."/>
            <person name="Postlethwait J.H."/>
            <person name="Manak J.R."/>
            <person name="Thompson E.M."/>
            <person name="Jaillon O."/>
            <person name="Du Pasquier L."/>
            <person name="Boudinot P."/>
            <person name="Liberles D.A."/>
            <person name="Volff J.N."/>
            <person name="Philippe H."/>
            <person name="Lenhard B."/>
            <person name="Roest Crollius H."/>
            <person name="Wincker P."/>
            <person name="Chourrout D."/>
        </authorList>
    </citation>
    <scope>NUCLEOTIDE SEQUENCE [LARGE SCALE GENOMIC DNA]</scope>
</reference>
<dbReference type="EMBL" id="FN653026">
    <property type="protein sequence ID" value="CBY07664.1"/>
    <property type="molecule type" value="Genomic_DNA"/>
</dbReference>